<dbReference type="EMBL" id="JAQKEI010000039">
    <property type="protein sequence ID" value="MDB0853920.1"/>
    <property type="molecule type" value="Genomic_DNA"/>
</dbReference>
<reference evidence="2" key="1">
    <citation type="submission" date="2023-01" db="EMBL/GenBank/DDBJ databases">
        <title>Human gut microbiome strain richness.</title>
        <authorList>
            <person name="Chen-Liaw A."/>
        </authorList>
    </citation>
    <scope>NUCLEOTIDE SEQUENCE</scope>
    <source>
        <strain evidence="2">H9_m1001271B151109d0_201107</strain>
    </source>
</reference>
<evidence type="ECO:0000313" key="3">
    <source>
        <dbReference type="Proteomes" id="UP001210999"/>
    </source>
</evidence>
<dbReference type="Gene3D" id="2.40.160.130">
    <property type="entry name" value="Capsule assembly protein Wzi"/>
    <property type="match status" value="1"/>
</dbReference>
<protein>
    <submittedName>
        <fullName evidence="2">Capsule assembly Wzi family protein</fullName>
    </submittedName>
</protein>
<name>A0AAP3K029_PHOVU</name>
<feature type="non-terminal residue" evidence="2">
    <location>
        <position position="189"/>
    </location>
</feature>
<dbReference type="InterPro" id="IPR038636">
    <property type="entry name" value="Wzi_sf"/>
</dbReference>
<keyword evidence="1" id="KW-0732">Signal</keyword>
<dbReference type="Proteomes" id="UP001210999">
    <property type="component" value="Unassembled WGS sequence"/>
</dbReference>
<feature type="signal peptide" evidence="1">
    <location>
        <begin position="1"/>
        <end position="22"/>
    </location>
</feature>
<evidence type="ECO:0000256" key="1">
    <source>
        <dbReference type="SAM" id="SignalP"/>
    </source>
</evidence>
<dbReference type="AlphaFoldDB" id="A0AAP3K029"/>
<organism evidence="2 3">
    <name type="scientific">Phocaeicola vulgatus</name>
    <name type="common">Bacteroides vulgatus</name>
    <dbReference type="NCBI Taxonomy" id="821"/>
    <lineage>
        <taxon>Bacteria</taxon>
        <taxon>Pseudomonadati</taxon>
        <taxon>Bacteroidota</taxon>
        <taxon>Bacteroidia</taxon>
        <taxon>Bacteroidales</taxon>
        <taxon>Bacteroidaceae</taxon>
        <taxon>Phocaeicola</taxon>
    </lineage>
</organism>
<comment type="caution">
    <text evidence="2">The sequence shown here is derived from an EMBL/GenBank/DDBJ whole genome shotgun (WGS) entry which is preliminary data.</text>
</comment>
<feature type="chain" id="PRO_5043006064" evidence="1">
    <location>
        <begin position="23"/>
        <end position="189"/>
    </location>
</feature>
<evidence type="ECO:0000313" key="2">
    <source>
        <dbReference type="EMBL" id="MDB0853920.1"/>
    </source>
</evidence>
<gene>
    <name evidence="2" type="ORF">PL594_20710</name>
</gene>
<accession>A0AAP3K029</accession>
<sequence length="189" mass="21114">MKKIQLFLLQFLLISITQHTNAQLPVKTEYTVEMGGTSGKGTYAPMWLTANRQGLSSANTENGYLRAGIAHTMPLNQHFGFSAGLDLATAYNFTSSFIIQQAYANLSYRWLNLSIGSKERLPELKNSKLSSGGMVESNNARPIPQIRLEVPDYVAIPGTHKWLHLKGHIAYGRFTDDKWQEHFTSIGNP</sequence>
<proteinExistence type="predicted"/>